<keyword evidence="4 6" id="KW-1133">Transmembrane helix</keyword>
<dbReference type="RefSeq" id="WP_307069596.1">
    <property type="nucleotide sequence ID" value="NZ_JAUSUP010000013.1"/>
</dbReference>
<accession>A0ABU0DWB2</accession>
<feature type="transmembrane region" description="Helical" evidence="6">
    <location>
        <begin position="225"/>
        <end position="242"/>
    </location>
</feature>
<feature type="transmembrane region" description="Helical" evidence="6">
    <location>
        <begin position="186"/>
        <end position="205"/>
    </location>
</feature>
<feature type="transmembrane region" description="Helical" evidence="6">
    <location>
        <begin position="460"/>
        <end position="480"/>
    </location>
</feature>
<dbReference type="InterPro" id="IPR002797">
    <property type="entry name" value="Polysacc_synth"/>
</dbReference>
<name>A0ABU0DWB2_9BACI</name>
<evidence type="ECO:0000256" key="3">
    <source>
        <dbReference type="ARBA" id="ARBA00022692"/>
    </source>
</evidence>
<evidence type="ECO:0000313" key="7">
    <source>
        <dbReference type="EMBL" id="MDQ0352758.1"/>
    </source>
</evidence>
<feature type="transmembrane region" description="Helical" evidence="6">
    <location>
        <begin position="371"/>
        <end position="390"/>
    </location>
</feature>
<feature type="transmembrane region" description="Helical" evidence="6">
    <location>
        <begin position="305"/>
        <end position="324"/>
    </location>
</feature>
<protein>
    <submittedName>
        <fullName evidence="7">O-antigen/teichoic acid export membrane protein</fullName>
    </submittedName>
</protein>
<organism evidence="7 8">
    <name type="scientific">Alkalibacillus filiformis</name>
    <dbReference type="NCBI Taxonomy" id="200990"/>
    <lineage>
        <taxon>Bacteria</taxon>
        <taxon>Bacillati</taxon>
        <taxon>Bacillota</taxon>
        <taxon>Bacilli</taxon>
        <taxon>Bacillales</taxon>
        <taxon>Bacillaceae</taxon>
        <taxon>Alkalibacillus</taxon>
    </lineage>
</organism>
<dbReference type="PANTHER" id="PTHR30250">
    <property type="entry name" value="PST FAMILY PREDICTED COLANIC ACID TRANSPORTER"/>
    <property type="match status" value="1"/>
</dbReference>
<feature type="transmembrane region" description="Helical" evidence="6">
    <location>
        <begin position="42"/>
        <end position="63"/>
    </location>
</feature>
<feature type="transmembrane region" description="Helical" evidence="6">
    <location>
        <begin position="162"/>
        <end position="180"/>
    </location>
</feature>
<dbReference type="CDD" id="cd13128">
    <property type="entry name" value="MATE_Wzx_like"/>
    <property type="match status" value="1"/>
</dbReference>
<comment type="subcellular location">
    <subcellularLocation>
        <location evidence="1">Cell membrane</location>
        <topology evidence="1">Multi-pass membrane protein</topology>
    </subcellularLocation>
</comment>
<feature type="transmembrane region" description="Helical" evidence="6">
    <location>
        <begin position="336"/>
        <end position="364"/>
    </location>
</feature>
<keyword evidence="5 6" id="KW-0472">Membrane</keyword>
<comment type="caution">
    <text evidence="7">The sequence shown here is derived from an EMBL/GenBank/DDBJ whole genome shotgun (WGS) entry which is preliminary data.</text>
</comment>
<evidence type="ECO:0000313" key="8">
    <source>
        <dbReference type="Proteomes" id="UP001236723"/>
    </source>
</evidence>
<evidence type="ECO:0000256" key="4">
    <source>
        <dbReference type="ARBA" id="ARBA00022989"/>
    </source>
</evidence>
<keyword evidence="8" id="KW-1185">Reference proteome</keyword>
<feature type="transmembrane region" description="Helical" evidence="6">
    <location>
        <begin position="12"/>
        <end position="36"/>
    </location>
</feature>
<feature type="transmembrane region" description="Helical" evidence="6">
    <location>
        <begin position="125"/>
        <end position="142"/>
    </location>
</feature>
<sequence length="503" mass="56851">MGSELKNVTKQSSIVFIGKILGLVFGLLFNLIAARFLGAEVYGQFTLIFTFISFFPMLALLGLQQGLVYYLPKMTEEKNYNYRNQIISISYIFVLLVSLLFTILLITNSEWIGSLLNGSESDYSYIIKILSPLIILLVLSKLTQGVFRGIKDIKPFVINQDIIIPILKIISLTFALTLLGTTLETLVLSFYISIFIGVLYLIYKVHNKKLFSRIKIDALKEYKKVLIYSLPLMFTGFLGFISQKTDILMIGYFLTDEEVGVYRIALQIGTLSGFILVAFNMMFAPTISSLFHRGDMKELESMFKTITKWVVIVNLFAFSIILLLNDEIMYLFGEEFLIGSTVLVIIACGQLVNVGVGSSGYILIMTGYSMYGMYINILIVVINIVLNLMLIPNHGISGAAVASLVSVALANIIRLLLVYKLYRIHPYSFQYINAIFAVLISFVSVYFIKMVFTISYIVDLIIYVPITILLFSLVMYLFGLSNDDKFILYKIMDKIKGNKTKNN</sequence>
<proteinExistence type="predicted"/>
<feature type="transmembrane region" description="Helical" evidence="6">
    <location>
        <begin position="262"/>
        <end position="284"/>
    </location>
</feature>
<dbReference type="Pfam" id="PF01943">
    <property type="entry name" value="Polysacc_synt"/>
    <property type="match status" value="1"/>
</dbReference>
<feature type="transmembrane region" description="Helical" evidence="6">
    <location>
        <begin position="429"/>
        <end position="448"/>
    </location>
</feature>
<dbReference type="PANTHER" id="PTHR30250:SF11">
    <property type="entry name" value="O-ANTIGEN TRANSPORTER-RELATED"/>
    <property type="match status" value="1"/>
</dbReference>
<evidence type="ECO:0000256" key="5">
    <source>
        <dbReference type="ARBA" id="ARBA00023136"/>
    </source>
</evidence>
<evidence type="ECO:0000256" key="6">
    <source>
        <dbReference type="SAM" id="Phobius"/>
    </source>
</evidence>
<gene>
    <name evidence="7" type="ORF">J2R98_002609</name>
</gene>
<keyword evidence="2" id="KW-1003">Cell membrane</keyword>
<keyword evidence="3 6" id="KW-0812">Transmembrane</keyword>
<dbReference type="EMBL" id="JAUSUP010000013">
    <property type="protein sequence ID" value="MDQ0352758.1"/>
    <property type="molecule type" value="Genomic_DNA"/>
</dbReference>
<dbReference type="Proteomes" id="UP001236723">
    <property type="component" value="Unassembled WGS sequence"/>
</dbReference>
<reference evidence="7 8" key="1">
    <citation type="submission" date="2023-07" db="EMBL/GenBank/DDBJ databases">
        <title>Genomic Encyclopedia of Type Strains, Phase IV (KMG-IV): sequencing the most valuable type-strain genomes for metagenomic binning, comparative biology and taxonomic classification.</title>
        <authorList>
            <person name="Goeker M."/>
        </authorList>
    </citation>
    <scope>NUCLEOTIDE SEQUENCE [LARGE SCALE GENOMIC DNA]</scope>
    <source>
        <strain evidence="7 8">DSM 15448</strain>
    </source>
</reference>
<feature type="transmembrane region" description="Helical" evidence="6">
    <location>
        <begin position="84"/>
        <end position="105"/>
    </location>
</feature>
<evidence type="ECO:0000256" key="1">
    <source>
        <dbReference type="ARBA" id="ARBA00004651"/>
    </source>
</evidence>
<dbReference type="InterPro" id="IPR050833">
    <property type="entry name" value="Poly_Biosynth_Transport"/>
</dbReference>
<feature type="transmembrane region" description="Helical" evidence="6">
    <location>
        <begin position="396"/>
        <end position="417"/>
    </location>
</feature>
<evidence type="ECO:0000256" key="2">
    <source>
        <dbReference type="ARBA" id="ARBA00022475"/>
    </source>
</evidence>